<dbReference type="Proteomes" id="UP000321464">
    <property type="component" value="Unassembled WGS sequence"/>
</dbReference>
<organism evidence="1 2">
    <name type="scientific">Novosphingobium sediminis</name>
    <dbReference type="NCBI Taxonomy" id="707214"/>
    <lineage>
        <taxon>Bacteria</taxon>
        <taxon>Pseudomonadati</taxon>
        <taxon>Pseudomonadota</taxon>
        <taxon>Alphaproteobacteria</taxon>
        <taxon>Sphingomonadales</taxon>
        <taxon>Sphingomonadaceae</taxon>
        <taxon>Novosphingobium</taxon>
    </lineage>
</organism>
<reference evidence="1 2" key="1">
    <citation type="submission" date="2019-07" db="EMBL/GenBank/DDBJ databases">
        <title>Whole genome shotgun sequence of Novosphingobium sediminis NBRC 106119.</title>
        <authorList>
            <person name="Hosoyama A."/>
            <person name="Uohara A."/>
            <person name="Ohji S."/>
            <person name="Ichikawa N."/>
        </authorList>
    </citation>
    <scope>NUCLEOTIDE SEQUENCE [LARGE SCALE GENOMIC DNA]</scope>
    <source>
        <strain evidence="1 2">NBRC 106119</strain>
    </source>
</reference>
<dbReference type="RefSeq" id="WP_147158295.1">
    <property type="nucleotide sequence ID" value="NZ_BJYR01000005.1"/>
</dbReference>
<proteinExistence type="predicted"/>
<keyword evidence="2" id="KW-1185">Reference proteome</keyword>
<dbReference type="OrthoDB" id="7476018at2"/>
<evidence type="ECO:0000313" key="1">
    <source>
        <dbReference type="EMBL" id="GEN98927.1"/>
    </source>
</evidence>
<dbReference type="AlphaFoldDB" id="A0A512AGS4"/>
<protein>
    <submittedName>
        <fullName evidence="1">Uncharacterized protein</fullName>
    </submittedName>
</protein>
<accession>A0A512AGS4</accession>
<name>A0A512AGS4_9SPHN</name>
<gene>
    <name evidence="1" type="ORF">NSE01_07600</name>
</gene>
<evidence type="ECO:0000313" key="2">
    <source>
        <dbReference type="Proteomes" id="UP000321464"/>
    </source>
</evidence>
<dbReference type="EMBL" id="BJYR01000005">
    <property type="protein sequence ID" value="GEN98927.1"/>
    <property type="molecule type" value="Genomic_DNA"/>
</dbReference>
<sequence length="104" mass="11506">MTRVRQTFTNELPEDVVVFVEMECWCWSLKPGEKLTVDYDVSGFAPEWEPLPIGLSIDGAGADRRFMLTLWQQGKTQSSFFIDGAAIVVDGSLTSLGADRFIGG</sequence>
<comment type="caution">
    <text evidence="1">The sequence shown here is derived from an EMBL/GenBank/DDBJ whole genome shotgun (WGS) entry which is preliminary data.</text>
</comment>